<keyword evidence="1" id="KW-0812">Transmembrane</keyword>
<dbReference type="RefSeq" id="WP_229337355.1">
    <property type="nucleotide sequence ID" value="NZ_JAJBZG010000001.1"/>
</dbReference>
<feature type="domain" description="DUF58" evidence="2">
    <location>
        <begin position="204"/>
        <end position="370"/>
    </location>
</feature>
<feature type="transmembrane region" description="Helical" evidence="1">
    <location>
        <begin position="37"/>
        <end position="57"/>
    </location>
</feature>
<proteinExistence type="predicted"/>
<dbReference type="EMBL" id="JAJBZG010000001">
    <property type="protein sequence ID" value="MCB7479894.1"/>
    <property type="molecule type" value="Genomic_DNA"/>
</dbReference>
<dbReference type="PANTHER" id="PTHR33608">
    <property type="entry name" value="BLL2464 PROTEIN"/>
    <property type="match status" value="1"/>
</dbReference>
<keyword evidence="4" id="KW-1185">Reference proteome</keyword>
<evidence type="ECO:0000313" key="4">
    <source>
        <dbReference type="Proteomes" id="UP001139414"/>
    </source>
</evidence>
<dbReference type="Proteomes" id="UP001139414">
    <property type="component" value="Unassembled WGS sequence"/>
</dbReference>
<evidence type="ECO:0000256" key="1">
    <source>
        <dbReference type="SAM" id="Phobius"/>
    </source>
</evidence>
<keyword evidence="1" id="KW-0472">Membrane</keyword>
<dbReference type="AlphaFoldDB" id="A0A9X1LGJ1"/>
<protein>
    <submittedName>
        <fullName evidence="3">DUF58 domain-containing protein</fullName>
    </submittedName>
</protein>
<reference evidence="3" key="1">
    <citation type="submission" date="2021-10" db="EMBL/GenBank/DDBJ databases">
        <title>Gramella sp. ASW11-100T, isolated from marine sediment.</title>
        <authorList>
            <person name="Xia C."/>
        </authorList>
    </citation>
    <scope>NUCLEOTIDE SEQUENCE</scope>
    <source>
        <strain evidence="3">ASW11-100</strain>
    </source>
</reference>
<comment type="caution">
    <text evidence="3">The sequence shown here is derived from an EMBL/GenBank/DDBJ whole genome shotgun (WGS) entry which is preliminary data.</text>
</comment>
<accession>A0A9X1LGJ1</accession>
<keyword evidence="1" id="KW-1133">Transmembrane helix</keyword>
<dbReference type="PANTHER" id="PTHR33608:SF3">
    <property type="entry name" value="SLR2013 PROTEIN"/>
    <property type="match status" value="1"/>
</dbReference>
<evidence type="ECO:0000313" key="3">
    <source>
        <dbReference type="EMBL" id="MCB7479894.1"/>
    </source>
</evidence>
<sequence>MLKFIRSLYFGKTVFYALFGISILFLISFWFEALYSITWTLTAVMGVLIFTDIIALYSKVSINVDRVLPEKFSNSDENTVLVTIQNNYGFKIYSEIIDEIPVQFQKRDFLKTLEIPAYKKTSFEYLLKPLKRGEYIFGNLNIYISTILRLAKRRYIFNKDQMVKVYPSFIQMKKLDFMALDQKIDLHGIKRIRRIGHTMEFEQIKEYVRGDDVRTINWKATAKNNQLMVNQFQDERSQPVYSVIDCGRMMKMPFEGLSLLDYAINSALAFSNVALKKKDKVGMLSFSNKIDKLQKASSKLSQLNRIMDALYNVDTEFYDSDFSLLYSRVKKHLTHRSLLMLYTNFEHMSALQRQLPYLKAIAKQHLLVVIFFENTEMTKLTHITPKNVSESAHQTIAEEFVHNKLLMSKELQRHGIQTLLTPPKELSINAINKYLEIKARGLL</sequence>
<dbReference type="InterPro" id="IPR002881">
    <property type="entry name" value="DUF58"/>
</dbReference>
<organism evidence="3 4">
    <name type="scientific">Christiangramia sediminis</name>
    <dbReference type="NCBI Taxonomy" id="2881336"/>
    <lineage>
        <taxon>Bacteria</taxon>
        <taxon>Pseudomonadati</taxon>
        <taxon>Bacteroidota</taxon>
        <taxon>Flavobacteriia</taxon>
        <taxon>Flavobacteriales</taxon>
        <taxon>Flavobacteriaceae</taxon>
        <taxon>Christiangramia</taxon>
    </lineage>
</organism>
<evidence type="ECO:0000259" key="2">
    <source>
        <dbReference type="Pfam" id="PF01882"/>
    </source>
</evidence>
<feature type="transmembrane region" description="Helical" evidence="1">
    <location>
        <begin position="9"/>
        <end position="31"/>
    </location>
</feature>
<gene>
    <name evidence="3" type="ORF">LGQ90_01345</name>
</gene>
<name>A0A9X1LGJ1_9FLAO</name>
<dbReference type="Pfam" id="PF01882">
    <property type="entry name" value="DUF58"/>
    <property type="match status" value="1"/>
</dbReference>